<organism evidence="1 2">
    <name type="scientific">Nonomuraea insulae</name>
    <dbReference type="NCBI Taxonomy" id="1616787"/>
    <lineage>
        <taxon>Bacteria</taxon>
        <taxon>Bacillati</taxon>
        <taxon>Actinomycetota</taxon>
        <taxon>Actinomycetes</taxon>
        <taxon>Streptosporangiales</taxon>
        <taxon>Streptosporangiaceae</taxon>
        <taxon>Nonomuraea</taxon>
    </lineage>
</organism>
<reference evidence="2" key="1">
    <citation type="journal article" date="2019" name="Int. J. Syst. Evol. Microbiol.">
        <title>The Global Catalogue of Microorganisms (GCM) 10K type strain sequencing project: providing services to taxonomists for standard genome sequencing and annotation.</title>
        <authorList>
            <consortium name="The Broad Institute Genomics Platform"/>
            <consortium name="The Broad Institute Genome Sequencing Center for Infectious Disease"/>
            <person name="Wu L."/>
            <person name="Ma J."/>
        </authorList>
    </citation>
    <scope>NUCLEOTIDE SEQUENCE [LARGE SCALE GENOMIC DNA]</scope>
    <source>
        <strain evidence="2">CCUG 53903</strain>
    </source>
</reference>
<keyword evidence="2" id="KW-1185">Reference proteome</keyword>
<name>A0ABW1CPR5_9ACTN</name>
<evidence type="ECO:0000313" key="2">
    <source>
        <dbReference type="Proteomes" id="UP001596058"/>
    </source>
</evidence>
<proteinExistence type="predicted"/>
<dbReference type="InterPro" id="IPR025444">
    <property type="entry name" value="Monooxy_af470"/>
</dbReference>
<dbReference type="Pfam" id="PF13826">
    <property type="entry name" value="Monooxy_af470-like"/>
    <property type="match status" value="1"/>
</dbReference>
<dbReference type="Proteomes" id="UP001596058">
    <property type="component" value="Unassembled WGS sequence"/>
</dbReference>
<dbReference type="RefSeq" id="WP_379516396.1">
    <property type="nucleotide sequence ID" value="NZ_JBHSPA010000027.1"/>
</dbReference>
<evidence type="ECO:0000313" key="1">
    <source>
        <dbReference type="EMBL" id="MFC5826890.1"/>
    </source>
</evidence>
<protein>
    <submittedName>
        <fullName evidence="1">DUF4188 domain-containing protein</fullName>
    </submittedName>
</protein>
<dbReference type="EMBL" id="JBHSPA010000027">
    <property type="protein sequence ID" value="MFC5826890.1"/>
    <property type="molecule type" value="Genomic_DNA"/>
</dbReference>
<comment type="caution">
    <text evidence="1">The sequence shown here is derived from an EMBL/GenBank/DDBJ whole genome shotgun (WGS) entry which is preliminary data.</text>
</comment>
<gene>
    <name evidence="1" type="ORF">ACFPZ3_23715</name>
</gene>
<accession>A0ABW1CPR5</accession>
<sequence length="179" mass="20527">MVVEVFPVVASPVFPGRFAAYTDEPYVVFMIGMRINKFFSLRKWTFGAISFVRMLRMLLKNPEKGFLGGQQIVYWRGIGMVQYWRSFEDLERFARQSSDPHVHVWRQYNQMVGNDGTFGIWHESYLVDPGRYEAIYDNMPAFGLGTVMELGPALGRRETARRRLGGQGEPAVPSPPQPV</sequence>